<dbReference type="InterPro" id="IPR002731">
    <property type="entry name" value="ATPase_BadF"/>
</dbReference>
<dbReference type="InterPro" id="IPR043129">
    <property type="entry name" value="ATPase_NBD"/>
</dbReference>
<evidence type="ECO:0000259" key="5">
    <source>
        <dbReference type="Pfam" id="PF01869"/>
    </source>
</evidence>
<reference evidence="6" key="2">
    <citation type="submission" date="2025-09" db="UniProtKB">
        <authorList>
            <consortium name="Ensembl"/>
        </authorList>
    </citation>
    <scope>IDENTIFICATION</scope>
</reference>
<dbReference type="GeneTree" id="ENSGT00510000047418"/>
<name>A0A8C4N6W1_EPTBU</name>
<evidence type="ECO:0000256" key="2">
    <source>
        <dbReference type="ARBA" id="ARBA00012122"/>
    </source>
</evidence>
<dbReference type="EC" id="2.7.1.59" evidence="2"/>
<reference evidence="6" key="1">
    <citation type="submission" date="2025-08" db="UniProtKB">
        <authorList>
            <consortium name="Ensembl"/>
        </authorList>
    </citation>
    <scope>IDENTIFICATION</scope>
</reference>
<comment type="similarity">
    <text evidence="1">Belongs to the eukaryotic-type N-acetylglucosamine kinase family.</text>
</comment>
<sequence>MTNDARVYYFGIVGIKGNNFTASSRGGTGSKGVILSEHGSLLASVEGRSTNHWLVGMDKCAEVINNMMEEAKIKAGHDKDVPLQSLGLALSGGEQIDTNHTLVKKLKKHYPSLSFCYSITTDAIGAVATATDGGGIVLISGTGSNCKLLKVDGTQHSCGGWGHIMGDEGSAYWISHLALKTVFDYLDNFTSSPHDISYVQNAMHDYFKVPSCIDLLPHLYTNFEKSKFAGFCQELAEGANEGDALCLSVFQQAGCMLARHIVALLPKAEQDLLDGKLGLPIVCVGSVWKSWDLMREGFLEVLDLGRNSCTTRCLSSITLLRLKQSSAYGGASLGAREAGFHLPLDYNTYTEAFFSHTFSAS</sequence>
<dbReference type="GO" id="GO:0045127">
    <property type="term" value="F:N-acetylglucosamine kinase activity"/>
    <property type="evidence" value="ECO:0007669"/>
    <property type="project" value="UniProtKB-EC"/>
</dbReference>
<evidence type="ECO:0000256" key="3">
    <source>
        <dbReference type="ARBA" id="ARBA00014974"/>
    </source>
</evidence>
<dbReference type="PANTHER" id="PTHR12862">
    <property type="entry name" value="BADF TYPE ATPASE DOMAIN-CONTAINING PROTEIN"/>
    <property type="match status" value="1"/>
</dbReference>
<evidence type="ECO:0000256" key="1">
    <source>
        <dbReference type="ARBA" id="ARBA00006198"/>
    </source>
</evidence>
<dbReference type="Pfam" id="PF01869">
    <property type="entry name" value="BcrAD_BadFG"/>
    <property type="match status" value="1"/>
</dbReference>
<keyword evidence="7" id="KW-1185">Reference proteome</keyword>
<proteinExistence type="inferred from homology"/>
<dbReference type="Gene3D" id="3.30.420.40">
    <property type="match status" value="1"/>
</dbReference>
<evidence type="ECO:0000256" key="4">
    <source>
        <dbReference type="ARBA" id="ARBA00031123"/>
    </source>
</evidence>
<protein>
    <recommendedName>
        <fullName evidence="3">N-acetyl-D-glucosamine kinase</fullName>
        <ecNumber evidence="2">2.7.1.59</ecNumber>
    </recommendedName>
    <alternativeName>
        <fullName evidence="4">GlcNAc kinase</fullName>
    </alternativeName>
</protein>
<dbReference type="Proteomes" id="UP000694388">
    <property type="component" value="Unplaced"/>
</dbReference>
<dbReference type="AlphaFoldDB" id="A0A8C4N6W1"/>
<dbReference type="InterPro" id="IPR039758">
    <property type="entry name" value="NAGK-like"/>
</dbReference>
<evidence type="ECO:0000313" key="7">
    <source>
        <dbReference type="Proteomes" id="UP000694388"/>
    </source>
</evidence>
<dbReference type="CDD" id="cd24078">
    <property type="entry name" value="ASKHA_NBD_NAGK_meta"/>
    <property type="match status" value="1"/>
</dbReference>
<feature type="domain" description="ATPase BadF/BadG/BcrA/BcrD type" evidence="5">
    <location>
        <begin position="26"/>
        <end position="290"/>
    </location>
</feature>
<dbReference type="PANTHER" id="PTHR12862:SF0">
    <property type="entry name" value="N-ACETYL-D-GLUCOSAMINE KINASE"/>
    <property type="match status" value="1"/>
</dbReference>
<evidence type="ECO:0000313" key="6">
    <source>
        <dbReference type="Ensembl" id="ENSEBUP00000003304.1"/>
    </source>
</evidence>
<organism evidence="6 7">
    <name type="scientific">Eptatretus burgeri</name>
    <name type="common">Inshore hagfish</name>
    <dbReference type="NCBI Taxonomy" id="7764"/>
    <lineage>
        <taxon>Eukaryota</taxon>
        <taxon>Metazoa</taxon>
        <taxon>Chordata</taxon>
        <taxon>Craniata</taxon>
        <taxon>Vertebrata</taxon>
        <taxon>Cyclostomata</taxon>
        <taxon>Myxini</taxon>
        <taxon>Myxiniformes</taxon>
        <taxon>Myxinidae</taxon>
        <taxon>Eptatretinae</taxon>
        <taxon>Eptatretus</taxon>
    </lineage>
</organism>
<accession>A0A8C4N6W1</accession>
<dbReference type="SUPFAM" id="SSF53067">
    <property type="entry name" value="Actin-like ATPase domain"/>
    <property type="match status" value="2"/>
</dbReference>
<dbReference type="Ensembl" id="ENSEBUT00000003671.1">
    <property type="protein sequence ID" value="ENSEBUP00000003304.1"/>
    <property type="gene ID" value="ENSEBUG00000002404.1"/>
</dbReference>